<dbReference type="HOGENOM" id="CLU_3357321_0_0_11"/>
<evidence type="ECO:0008006" key="3">
    <source>
        <dbReference type="Google" id="ProtNLM"/>
    </source>
</evidence>
<protein>
    <recommendedName>
        <fullName evidence="3">Type II toxin-antitoxin system VapC family toxin</fullName>
    </recommendedName>
</protein>
<dbReference type="EMBL" id="CP003876">
    <property type="protein sequence ID" value="AFT98491.1"/>
    <property type="molecule type" value="Genomic_DNA"/>
</dbReference>
<reference evidence="1 2" key="1">
    <citation type="journal article" date="2012" name="J. Bacteriol.">
        <title>Complete genome sequence of Nocardia brasiliensis HUJEG-1.</title>
        <authorList>
            <person name="Vera-Cabrera L."/>
            <person name="Ortiz-Lopez R."/>
            <person name="Elizondo-Gonzalez R."/>
            <person name="Perez-Maya A.A."/>
            <person name="Ocampo-Candiani J."/>
        </authorList>
    </citation>
    <scope>NUCLEOTIDE SEQUENCE [LARGE SCALE GENOMIC DNA]</scope>
    <source>
        <strain evidence="2">ATCC 700358</strain>
    </source>
</reference>
<sequence length="36" mass="3794">MDLMIAAIASSRGLSLSTRNSADFRGPESMVEIAPV</sequence>
<accession>K0EM37</accession>
<gene>
    <name evidence="1" type="ORF">O3I_002645</name>
</gene>
<proteinExistence type="predicted"/>
<evidence type="ECO:0000313" key="2">
    <source>
        <dbReference type="Proteomes" id="UP000006304"/>
    </source>
</evidence>
<organism evidence="1 2">
    <name type="scientific">Nocardia brasiliensis (strain ATCC 700358 / HUJEG-1)</name>
    <dbReference type="NCBI Taxonomy" id="1133849"/>
    <lineage>
        <taxon>Bacteria</taxon>
        <taxon>Bacillati</taxon>
        <taxon>Actinomycetota</taxon>
        <taxon>Actinomycetes</taxon>
        <taxon>Mycobacteriales</taxon>
        <taxon>Nocardiaceae</taxon>
        <taxon>Nocardia</taxon>
    </lineage>
</organism>
<keyword evidence="2" id="KW-1185">Reference proteome</keyword>
<name>K0EM37_NOCB7</name>
<dbReference type="SUPFAM" id="SSF88723">
    <property type="entry name" value="PIN domain-like"/>
    <property type="match status" value="1"/>
</dbReference>
<dbReference type="KEGG" id="nbr:O3I_002645"/>
<dbReference type="Proteomes" id="UP000006304">
    <property type="component" value="Chromosome"/>
</dbReference>
<dbReference type="STRING" id="1133849.O3I_002645"/>
<dbReference type="InterPro" id="IPR029060">
    <property type="entry name" value="PIN-like_dom_sf"/>
</dbReference>
<evidence type="ECO:0000313" key="1">
    <source>
        <dbReference type="EMBL" id="AFT98491.1"/>
    </source>
</evidence>
<dbReference type="AlphaFoldDB" id="K0EM37"/>
<dbReference type="Gene3D" id="3.40.50.1010">
    <property type="entry name" value="5'-nuclease"/>
    <property type="match status" value="1"/>
</dbReference>